<feature type="compositionally biased region" description="Polar residues" evidence="1">
    <location>
        <begin position="1067"/>
        <end position="1078"/>
    </location>
</feature>
<evidence type="ECO:0000256" key="1">
    <source>
        <dbReference type="SAM" id="MobiDB-lite"/>
    </source>
</evidence>
<dbReference type="AlphaFoldDB" id="A0A3N0YJV9"/>
<dbReference type="Proteomes" id="UP000281406">
    <property type="component" value="Unassembled WGS sequence"/>
</dbReference>
<dbReference type="OrthoDB" id="9881263at2759"/>
<feature type="compositionally biased region" description="Low complexity" evidence="1">
    <location>
        <begin position="431"/>
        <end position="454"/>
    </location>
</feature>
<feature type="compositionally biased region" description="Low complexity" evidence="1">
    <location>
        <begin position="749"/>
        <end position="764"/>
    </location>
</feature>
<dbReference type="EMBL" id="RJVU01040542">
    <property type="protein sequence ID" value="ROL46161.1"/>
    <property type="molecule type" value="Genomic_DNA"/>
</dbReference>
<accession>A0A3N0YJV9</accession>
<reference evidence="2 3" key="1">
    <citation type="submission" date="2018-10" db="EMBL/GenBank/DDBJ databases">
        <title>Genome assembly for a Yunnan-Guizhou Plateau 3E fish, Anabarilius grahami (Regan), and its evolutionary and genetic applications.</title>
        <authorList>
            <person name="Jiang W."/>
        </authorList>
    </citation>
    <scope>NUCLEOTIDE SEQUENCE [LARGE SCALE GENOMIC DNA]</scope>
    <source>
        <strain evidence="2">AG-KIZ</strain>
        <tissue evidence="2">Muscle</tissue>
    </source>
</reference>
<evidence type="ECO:0000313" key="2">
    <source>
        <dbReference type="EMBL" id="ROL46161.1"/>
    </source>
</evidence>
<proteinExistence type="predicted"/>
<dbReference type="PANTHER" id="PTHR15821:SF0">
    <property type="entry name" value="TRANSCRIPTIONAL ACTIVATOR MN1"/>
    <property type="match status" value="1"/>
</dbReference>
<feature type="region of interest" description="Disordered" evidence="1">
    <location>
        <begin position="382"/>
        <end position="471"/>
    </location>
</feature>
<feature type="compositionally biased region" description="Polar residues" evidence="1">
    <location>
        <begin position="389"/>
        <end position="402"/>
    </location>
</feature>
<dbReference type="GO" id="GO:0006355">
    <property type="term" value="P:regulation of DNA-templated transcription"/>
    <property type="evidence" value="ECO:0007669"/>
    <property type="project" value="InterPro"/>
</dbReference>
<sequence>MNSNYNSAGFHMKGPSVAVEPMMGPLNESPMQGLNFVSNRDQYGFQTHGHGDMLAMGVQPQHQLHMQGPFNHQPPNHEQHSHLYQDSVPSCLHGDRHMGFNSTNAGHPHMFEGGFGQQLAEAQSRECISQQQHQQRMAAMPEFHPHGHPNGNNAVPAPCLPLDQSPNRAASFHGLPSSSPETHRLEHYRLFPQGRMGGSEHCFPCDPLTGNFDMTGFSTADNSEHKLPYCETGNQVAGGHFPTCNRSGSRGPMMGGSKVDQQLPQQNVFPDRFGNRGKMDPGVNARHHLIAQQRPGPVARQNTGSPALPRFYHTPDYVANNADPMVHVQHGHLDRPVHRLNNHSMHPFGEPVFDVPQLAPQPPHHPHLSSLPYLNMAKRPRFDLPNGSAGESCSPLSNSLHNRPNLENHLSPSAFPSPMGDFTSHVTDGFPSGPLPLSSGPQQQQQQQQQQRRQNAAMMIKQMASRSQQQRMRQPDLQQLSLHGDVTSNGMVCRGPLGSVSQSNFEKKHNFHGNFDSPHLPQENSWFPEPQQHCRETNTHALEQTENGHNIIFRQGVTSMDMQSLNSPGAHHPFENNVSNPLQMQSPDESNMQAGAPTDRRPAEFGGMAMRRQHSFPPGGPSQQGAPQSNPPGFSSSPGNYPAHPEYLSSQHLSVNKLGALSLGNLNKASTKDSVFGQSCLAALSTACQNMIASLGAPNLNVTFNKKSQNEAKRKAGQVEQDINSSGSSGPGAEYFQSNASQNSQTPCSGNNNNTTTGQSGTGQMAKREASTLSPNDNMESGCEGKMATGKGRGKKRRDSGHISPGNFSPPCGGGNPVVSPSQQGSALGMGMESRGKTPERSLVSPSFGKPDLATSMDSGIQSVGKSDGVSPCMDYLDEASPNYNAEDPRPCRAGVKCNSENRAGYSDAQCMEQVRTPLSNTGQDEVHPLEILQAQIQLQRQQFSISEDQPMGGKTGKKADCQAGLNGECALASSSPVTGKGSVNTIDLDSLMTEQHATWYVPGNKALIEDPGNDKCLGFWDRARGQSDNKEDGAVGYSDSFVALRINTKGQNRQKTKEKMQWSPGKMTQNNTPEHSSGFISRNSDFISHSSGFISRSSGFTSRNSDFITRNPDFISRNSDFITHNSDFITRNSDFITHNFDFITHNSDFITRNSDFITHNFDFITHNSDFITHNSDFITHNFDFITHNSDFITHNSDFITRNSDFITHNFDFITHNSDFITRNSERKKSEL</sequence>
<dbReference type="PANTHER" id="PTHR15821">
    <property type="entry name" value="PROTEIN MN1"/>
    <property type="match status" value="1"/>
</dbReference>
<comment type="caution">
    <text evidence="2">The sequence shown here is derived from an EMBL/GenBank/DDBJ whole genome shotgun (WGS) entry which is preliminary data.</text>
</comment>
<protein>
    <submittedName>
        <fullName evidence="2">Transcriptional activator MN1</fullName>
    </submittedName>
</protein>
<organism evidence="2 3">
    <name type="scientific">Anabarilius grahami</name>
    <name type="common">Kanglang fish</name>
    <name type="synonym">Barilius grahami</name>
    <dbReference type="NCBI Taxonomy" id="495550"/>
    <lineage>
        <taxon>Eukaryota</taxon>
        <taxon>Metazoa</taxon>
        <taxon>Chordata</taxon>
        <taxon>Craniata</taxon>
        <taxon>Vertebrata</taxon>
        <taxon>Euteleostomi</taxon>
        <taxon>Actinopterygii</taxon>
        <taxon>Neopterygii</taxon>
        <taxon>Teleostei</taxon>
        <taxon>Ostariophysi</taxon>
        <taxon>Cypriniformes</taxon>
        <taxon>Xenocyprididae</taxon>
        <taxon>Xenocypridinae</taxon>
        <taxon>Xenocypridinae incertae sedis</taxon>
        <taxon>Anabarilius</taxon>
    </lineage>
</organism>
<keyword evidence="3" id="KW-1185">Reference proteome</keyword>
<feature type="compositionally biased region" description="Low complexity" evidence="1">
    <location>
        <begin position="615"/>
        <end position="640"/>
    </location>
</feature>
<feature type="compositionally biased region" description="Polar residues" evidence="1">
    <location>
        <begin position="856"/>
        <end position="865"/>
    </location>
</feature>
<name>A0A3N0YJV9_ANAGA</name>
<feature type="compositionally biased region" description="Low complexity" evidence="1">
    <location>
        <begin position="462"/>
        <end position="471"/>
    </location>
</feature>
<feature type="region of interest" description="Disordered" evidence="1">
    <location>
        <begin position="562"/>
        <end position="647"/>
    </location>
</feature>
<dbReference type="InterPro" id="IPR037644">
    <property type="entry name" value="MN1"/>
</dbReference>
<feature type="region of interest" description="Disordered" evidence="1">
    <location>
        <begin position="1051"/>
        <end position="1078"/>
    </location>
</feature>
<gene>
    <name evidence="2" type="ORF">DPX16_2946</name>
</gene>
<feature type="compositionally biased region" description="Polar residues" evidence="1">
    <location>
        <begin position="736"/>
        <end position="748"/>
    </location>
</feature>
<evidence type="ECO:0000313" key="3">
    <source>
        <dbReference type="Proteomes" id="UP000281406"/>
    </source>
</evidence>
<feature type="compositionally biased region" description="Polar residues" evidence="1">
    <location>
        <begin position="576"/>
        <end position="593"/>
    </location>
</feature>
<feature type="region of interest" description="Disordered" evidence="1">
    <location>
        <begin position="711"/>
        <end position="868"/>
    </location>
</feature>